<organism evidence="1 2">
    <name type="scientific">Lophiostoma macrostomum CBS 122681</name>
    <dbReference type="NCBI Taxonomy" id="1314788"/>
    <lineage>
        <taxon>Eukaryota</taxon>
        <taxon>Fungi</taxon>
        <taxon>Dikarya</taxon>
        <taxon>Ascomycota</taxon>
        <taxon>Pezizomycotina</taxon>
        <taxon>Dothideomycetes</taxon>
        <taxon>Pleosporomycetidae</taxon>
        <taxon>Pleosporales</taxon>
        <taxon>Lophiostomataceae</taxon>
        <taxon>Lophiostoma</taxon>
    </lineage>
</organism>
<sequence>MPRWLQMPCIEEGGRSGRGDARTVPDSITRLAEAAKAASRTMRVLHSRARWRDGRWGRIARSPEGHATTV</sequence>
<reference evidence="1" key="1">
    <citation type="journal article" date="2020" name="Stud. Mycol.">
        <title>101 Dothideomycetes genomes: a test case for predicting lifestyles and emergence of pathogens.</title>
        <authorList>
            <person name="Haridas S."/>
            <person name="Albert R."/>
            <person name="Binder M."/>
            <person name="Bloem J."/>
            <person name="Labutti K."/>
            <person name="Salamov A."/>
            <person name="Andreopoulos B."/>
            <person name="Baker S."/>
            <person name="Barry K."/>
            <person name="Bills G."/>
            <person name="Bluhm B."/>
            <person name="Cannon C."/>
            <person name="Castanera R."/>
            <person name="Culley D."/>
            <person name="Daum C."/>
            <person name="Ezra D."/>
            <person name="Gonzalez J."/>
            <person name="Henrissat B."/>
            <person name="Kuo A."/>
            <person name="Liang C."/>
            <person name="Lipzen A."/>
            <person name="Lutzoni F."/>
            <person name="Magnuson J."/>
            <person name="Mondo S."/>
            <person name="Nolan M."/>
            <person name="Ohm R."/>
            <person name="Pangilinan J."/>
            <person name="Park H.-J."/>
            <person name="Ramirez L."/>
            <person name="Alfaro M."/>
            <person name="Sun H."/>
            <person name="Tritt A."/>
            <person name="Yoshinaga Y."/>
            <person name="Zwiers L.-H."/>
            <person name="Turgeon B."/>
            <person name="Goodwin S."/>
            <person name="Spatafora J."/>
            <person name="Crous P."/>
            <person name="Grigoriev I."/>
        </authorList>
    </citation>
    <scope>NUCLEOTIDE SEQUENCE</scope>
    <source>
        <strain evidence="1">CBS 122681</strain>
    </source>
</reference>
<dbReference type="AlphaFoldDB" id="A0A6A6TBE2"/>
<gene>
    <name evidence="1" type="ORF">K491DRAFT_349947</name>
</gene>
<dbReference type="Proteomes" id="UP000799324">
    <property type="component" value="Unassembled WGS sequence"/>
</dbReference>
<name>A0A6A6TBE2_9PLEO</name>
<proteinExistence type="predicted"/>
<keyword evidence="2" id="KW-1185">Reference proteome</keyword>
<evidence type="ECO:0000313" key="1">
    <source>
        <dbReference type="EMBL" id="KAF2657100.1"/>
    </source>
</evidence>
<accession>A0A6A6TBE2</accession>
<evidence type="ECO:0000313" key="2">
    <source>
        <dbReference type="Proteomes" id="UP000799324"/>
    </source>
</evidence>
<protein>
    <submittedName>
        <fullName evidence="1">Uncharacterized protein</fullName>
    </submittedName>
</protein>
<dbReference type="EMBL" id="MU004329">
    <property type="protein sequence ID" value="KAF2657100.1"/>
    <property type="molecule type" value="Genomic_DNA"/>
</dbReference>